<evidence type="ECO:0000313" key="9">
    <source>
        <dbReference type="EMBL" id="RFU51215.1"/>
    </source>
</evidence>
<evidence type="ECO:0000256" key="4">
    <source>
        <dbReference type="ARBA" id="ARBA00023172"/>
    </source>
</evidence>
<proteinExistence type="inferred from homology"/>
<dbReference type="RefSeq" id="WP_116878041.1">
    <property type="nucleotide sequence ID" value="NZ_CP031733.1"/>
</dbReference>
<dbReference type="GO" id="GO:0006313">
    <property type="term" value="P:DNA transposition"/>
    <property type="evidence" value="ECO:0007669"/>
    <property type="project" value="UniProtKB-UniRule"/>
</dbReference>
<evidence type="ECO:0000256" key="5">
    <source>
        <dbReference type="HAMAP-Rule" id="MF_01817"/>
    </source>
</evidence>
<dbReference type="Pfam" id="PF00589">
    <property type="entry name" value="Phage_integrase"/>
    <property type="match status" value="1"/>
</dbReference>
<dbReference type="InterPro" id="IPR020876">
    <property type="entry name" value="Tyrosine_recombinase_XerD-like"/>
</dbReference>
<keyword evidence="2 5" id="KW-0229">DNA integration</keyword>
<evidence type="ECO:0000313" key="8">
    <source>
        <dbReference type="EMBL" id="AXQ78120.1"/>
    </source>
</evidence>
<accession>A0A346NAS5</accession>
<dbReference type="Proteomes" id="UP000262901">
    <property type="component" value="Unassembled WGS sequence"/>
</dbReference>
<reference evidence="9 13" key="1">
    <citation type="submission" date="2018-08" db="EMBL/GenBank/DDBJ databases">
        <title>Draft genome of Streptococcus sp .nov. Z2.</title>
        <authorList>
            <person name="Tian Z."/>
        </authorList>
    </citation>
    <scope>NUCLEOTIDE SEQUENCE [LARGE SCALE GENOMIC DNA]</scope>
    <source>
        <strain evidence="9 13">Z2</strain>
    </source>
</reference>
<evidence type="ECO:0000313" key="10">
    <source>
        <dbReference type="EMBL" id="RFU53245.1"/>
    </source>
</evidence>
<dbReference type="SUPFAM" id="SSF56349">
    <property type="entry name" value="DNA breaking-rejoining enzymes"/>
    <property type="match status" value="1"/>
</dbReference>
<dbReference type="PROSITE" id="PS51898">
    <property type="entry name" value="TYR_RECOMBINASE"/>
    <property type="match status" value="1"/>
</dbReference>
<dbReference type="GO" id="GO:0005737">
    <property type="term" value="C:cytoplasm"/>
    <property type="evidence" value="ECO:0007669"/>
    <property type="project" value="UniProtKB-SubCell"/>
</dbReference>
<dbReference type="EMBL" id="CP031733">
    <property type="protein sequence ID" value="AXQ78120.1"/>
    <property type="molecule type" value="Genomic_DNA"/>
</dbReference>
<feature type="active site" description="O-(3'-phospho-DNA)-tyrosine intermediate" evidence="5">
    <location>
        <position position="244"/>
    </location>
</feature>
<dbReference type="InterPro" id="IPR002104">
    <property type="entry name" value="Integrase_catalytic"/>
</dbReference>
<dbReference type="AlphaFoldDB" id="A0A372KLT9"/>
<dbReference type="Gene3D" id="1.10.443.10">
    <property type="entry name" value="Intergrase catalytic core"/>
    <property type="match status" value="1"/>
</dbReference>
<feature type="domain" description="Core-binding (CB)" evidence="7">
    <location>
        <begin position="1"/>
        <end position="72"/>
    </location>
</feature>
<dbReference type="Proteomes" id="UP000264056">
    <property type="component" value="Unassembled WGS sequence"/>
</dbReference>
<reference evidence="8" key="4">
    <citation type="journal article" date="2019" name="Int. J. Syst. Evol. Microbiol.">
        <title>Streptococcus chenjunshii sp. nov. isolated from feces of Tibetan antelopes.</title>
        <authorList>
            <person name="Tian Z."/>
            <person name="Lu S."/>
            <person name="Jin D."/>
            <person name="Yang J."/>
            <person name="Pu J."/>
            <person name="Lai X.H."/>
            <person name="Bai X.N."/>
            <person name="Wu X.M."/>
            <person name="Li J."/>
            <person name="Wang S."/>
            <person name="Xu J."/>
        </authorList>
    </citation>
    <scope>NUCLEOTIDE SEQUENCE</scope>
    <source>
        <strain evidence="8">Z15</strain>
    </source>
</reference>
<sequence length="247" mass="28181">MNDLIAAFVASKSLSLNSQKSYYYDLQQFSQTVGSRINKERLALYEQSLSGLKVSAKKRKISAVNQFLYFLYTNQKLEHFYRLQVKDKLPPRTAVPALLDFACFYQRSQNACGQLIALLIIETGLSPAEIQRLTVKNIDTALKVLRVDKAGFVRIIEFSDKLLPFLVAFSTGDKTYLFEHQGSVYSRQWFFNQLKAYLSEIGQSELTAQALREQFILAQKAKGKTPAQLSRSMGLKSPLTLEKYYKD</sequence>
<dbReference type="GO" id="GO:0003677">
    <property type="term" value="F:DNA binding"/>
    <property type="evidence" value="ECO:0007669"/>
    <property type="project" value="UniProtKB-UniRule"/>
</dbReference>
<keyword evidence="13" id="KW-1185">Reference proteome</keyword>
<dbReference type="InterPro" id="IPR011010">
    <property type="entry name" value="DNA_brk_join_enz"/>
</dbReference>
<reference evidence="10 12" key="2">
    <citation type="submission" date="2018-08" db="EMBL/GenBank/DDBJ databases">
        <title>Draft genome of Streptococcus sp. nov. Z1.</title>
        <authorList>
            <person name="Tian Z."/>
        </authorList>
    </citation>
    <scope>NUCLEOTIDE SEQUENCE [LARGE SCALE GENOMIC DNA]</scope>
    <source>
        <strain evidence="10">Z1</strain>
        <strain evidence="12">Z1(2018)</strain>
    </source>
</reference>
<dbReference type="InterPro" id="IPR013762">
    <property type="entry name" value="Integrase-like_cat_sf"/>
</dbReference>
<organism evidence="10 12">
    <name type="scientific">Streptococcus chenjunshii</name>
    <dbReference type="NCBI Taxonomy" id="2173853"/>
    <lineage>
        <taxon>Bacteria</taxon>
        <taxon>Bacillati</taxon>
        <taxon>Bacillota</taxon>
        <taxon>Bacilli</taxon>
        <taxon>Lactobacillales</taxon>
        <taxon>Streptococcaceae</taxon>
        <taxon>Streptococcus</taxon>
    </lineage>
</organism>
<keyword evidence="1 5" id="KW-0963">Cytoplasm</keyword>
<evidence type="ECO:0000313" key="11">
    <source>
        <dbReference type="Proteomes" id="UP000246115"/>
    </source>
</evidence>
<dbReference type="OrthoDB" id="2241487at2"/>
<evidence type="ECO:0000256" key="1">
    <source>
        <dbReference type="ARBA" id="ARBA00022490"/>
    </source>
</evidence>
<accession>A0A372KLT9</accession>
<dbReference type="InterPro" id="IPR044068">
    <property type="entry name" value="CB"/>
</dbReference>
<dbReference type="PROSITE" id="PS51900">
    <property type="entry name" value="CB"/>
    <property type="match status" value="1"/>
</dbReference>
<feature type="domain" description="Tyr recombinase" evidence="6">
    <location>
        <begin position="84"/>
        <end position="247"/>
    </location>
</feature>
<evidence type="ECO:0000313" key="12">
    <source>
        <dbReference type="Proteomes" id="UP000262901"/>
    </source>
</evidence>
<keyword evidence="3 5" id="KW-0238">DNA-binding</keyword>
<dbReference type="GO" id="GO:0009037">
    <property type="term" value="F:tyrosine-based site-specific recombinase activity"/>
    <property type="evidence" value="ECO:0007669"/>
    <property type="project" value="UniProtKB-UniRule"/>
</dbReference>
<reference evidence="11" key="3">
    <citation type="submission" date="2018-08" db="EMBL/GenBank/DDBJ databases">
        <title>Streptococcus chenjunshii sp. nov., isolated from stools sample of the Tibetan antelope in the Qinghai-Tibet plateau, China.</title>
        <authorList>
            <person name="Tian Z."/>
        </authorList>
    </citation>
    <scope>NUCLEOTIDE SEQUENCE [LARGE SCALE GENOMIC DNA]</scope>
    <source>
        <strain evidence="11">Z15</strain>
    </source>
</reference>
<comment type="similarity">
    <text evidence="5">Belongs to the 'phage' integrase family. XerD-like subfamily.</text>
</comment>
<dbReference type="Proteomes" id="UP000246115">
    <property type="component" value="Chromosome"/>
</dbReference>
<evidence type="ECO:0000259" key="6">
    <source>
        <dbReference type="PROSITE" id="PS51898"/>
    </source>
</evidence>
<evidence type="ECO:0000256" key="3">
    <source>
        <dbReference type="ARBA" id="ARBA00023125"/>
    </source>
</evidence>
<dbReference type="KEGG" id="schj:DDV21_003020"/>
<evidence type="ECO:0000259" key="7">
    <source>
        <dbReference type="PROSITE" id="PS51900"/>
    </source>
</evidence>
<gene>
    <name evidence="10" type="primary">xerD</name>
    <name evidence="8" type="ORF">DDV21_003020</name>
    <name evidence="9" type="ORF">DDV22_04970</name>
    <name evidence="10" type="ORF">DDV23_05135</name>
</gene>
<dbReference type="EMBL" id="QVQZ01000009">
    <property type="protein sequence ID" value="RFU53245.1"/>
    <property type="molecule type" value="Genomic_DNA"/>
</dbReference>
<comment type="function">
    <text evidence="5">Putative tyrosine recombinase. Not involved in the cutting and rejoining of the recombining DNA molecules on dif(SL) site.</text>
</comment>
<keyword evidence="4 5" id="KW-0233">DNA recombination</keyword>
<dbReference type="NCBIfam" id="NF002685">
    <property type="entry name" value="PRK02436.1"/>
    <property type="match status" value="1"/>
</dbReference>
<evidence type="ECO:0000313" key="13">
    <source>
        <dbReference type="Proteomes" id="UP000264056"/>
    </source>
</evidence>
<evidence type="ECO:0000256" key="2">
    <source>
        <dbReference type="ARBA" id="ARBA00022908"/>
    </source>
</evidence>
<dbReference type="HAMAP" id="MF_01817">
    <property type="entry name" value="Recomb_XerD_like"/>
    <property type="match status" value="1"/>
</dbReference>
<name>A0A372KLT9_9STRE</name>
<comment type="subcellular location">
    <subcellularLocation>
        <location evidence="5">Cytoplasm</location>
    </subcellularLocation>
</comment>
<dbReference type="EMBL" id="QVQY01000009">
    <property type="protein sequence ID" value="RFU51215.1"/>
    <property type="molecule type" value="Genomic_DNA"/>
</dbReference>
<protein>
    <recommendedName>
        <fullName evidence="5">Tyrosine recombinase XerD-like</fullName>
    </recommendedName>
</protein>